<evidence type="ECO:0000259" key="11">
    <source>
        <dbReference type="SMART" id="SM01002"/>
    </source>
</evidence>
<dbReference type="PANTHER" id="PTHR42795:SF1">
    <property type="entry name" value="ALANINE DEHYDROGENASE"/>
    <property type="match status" value="1"/>
</dbReference>
<dbReference type="InterPro" id="IPR008141">
    <property type="entry name" value="Ala_DH"/>
</dbReference>
<dbReference type="GO" id="GO:0005886">
    <property type="term" value="C:plasma membrane"/>
    <property type="evidence" value="ECO:0007669"/>
    <property type="project" value="TreeGrafter"/>
</dbReference>
<evidence type="ECO:0000256" key="10">
    <source>
        <dbReference type="PIRSR" id="PIRSR000183-4"/>
    </source>
</evidence>
<evidence type="ECO:0000256" key="8">
    <source>
        <dbReference type="PIRSR" id="PIRSR000183-2"/>
    </source>
</evidence>
<comment type="caution">
    <text evidence="13">The sequence shown here is derived from an EMBL/GenBank/DDBJ whole genome shotgun (WGS) entry which is preliminary data.</text>
</comment>
<evidence type="ECO:0000313" key="14">
    <source>
        <dbReference type="Proteomes" id="UP000051638"/>
    </source>
</evidence>
<evidence type="ECO:0000313" key="13">
    <source>
        <dbReference type="EMBL" id="KRM99912.1"/>
    </source>
</evidence>
<dbReference type="SMART" id="SM01002">
    <property type="entry name" value="AlaDh_PNT_C"/>
    <property type="match status" value="1"/>
</dbReference>
<dbReference type="PROSITE" id="PS00837">
    <property type="entry name" value="ALADH_PNT_2"/>
    <property type="match status" value="1"/>
</dbReference>
<feature type="binding site" evidence="8">
    <location>
        <position position="73"/>
    </location>
    <ligand>
        <name>substrate</name>
    </ligand>
</feature>
<sequence length="369" mass="38981">MQIGIPKEIKNNENRVGITPSGVMNLIHAGQRVVVEKGAGIAAGYPDQDYIDAGAKVATADDAWHSDLVMKVKEPLAEEYHYFHPGLILYTYLHLAANPDLTKALLENKVTAIGYETMTAPDGSLPALIPMSQVAGRMSIITGSQYLQKQYGGKGELIASVPGVARCNVVIVGGGTVGYNAAKIAVGMGAQVTILDVNPQTLTRIDNEFDEKVQTLFSNHHNLAKAIRDADLVIGAVLLPGAKAPKLISKKMVQSMEPGSVIIDIPIDQGGICETTTHATTFDDPVYVVEDVIHYAVANVPGAVPKTATDALTNITVKYASEIGKAGVKAAIQADSTISSGVNTINGQLVEKAVADSLDLPYKDLKASL</sequence>
<evidence type="ECO:0000256" key="1">
    <source>
        <dbReference type="ARBA" id="ARBA00005206"/>
    </source>
</evidence>
<name>A0A0R2D7K2_9LACO</name>
<dbReference type="STRING" id="1423796.FC24_GL001744"/>
<evidence type="ECO:0000256" key="9">
    <source>
        <dbReference type="PIRSR" id="PIRSR000183-3"/>
    </source>
</evidence>
<dbReference type="PATRIC" id="fig|1423796.3.peg.1772"/>
<evidence type="ECO:0000256" key="7">
    <source>
        <dbReference type="PIRSR" id="PIRSR000183-1"/>
    </source>
</evidence>
<protein>
    <recommendedName>
        <fullName evidence="3 6">Alanine dehydrogenase</fullName>
        <ecNumber evidence="3 6">1.4.1.1</ecNumber>
    </recommendedName>
</protein>
<dbReference type="CDD" id="cd05305">
    <property type="entry name" value="L-AlaDH"/>
    <property type="match status" value="1"/>
</dbReference>
<dbReference type="InterPro" id="IPR008142">
    <property type="entry name" value="AlaDH/PNT_CS1"/>
</dbReference>
<evidence type="ECO:0000256" key="3">
    <source>
        <dbReference type="ARBA" id="ARBA00012897"/>
    </source>
</evidence>
<dbReference type="PROSITE" id="PS00836">
    <property type="entry name" value="ALADH_PNT_1"/>
    <property type="match status" value="1"/>
</dbReference>
<dbReference type="GO" id="GO:0042853">
    <property type="term" value="P:L-alanine catabolic process"/>
    <property type="evidence" value="ECO:0007669"/>
    <property type="project" value="UniProtKB-UniPathway"/>
</dbReference>
<keyword evidence="14" id="KW-1185">Reference proteome</keyword>
<dbReference type="EMBL" id="AYYI01000005">
    <property type="protein sequence ID" value="KRM99912.1"/>
    <property type="molecule type" value="Genomic_DNA"/>
</dbReference>
<dbReference type="EC" id="1.4.1.1" evidence="3 6"/>
<evidence type="ECO:0000256" key="6">
    <source>
        <dbReference type="PIRNR" id="PIRNR000183"/>
    </source>
</evidence>
<accession>A0A0R2D7K2</accession>
<feature type="domain" description="Alanine dehydrogenase/pyridine nucleotide transhydrogenase N-terminal" evidence="12">
    <location>
        <begin position="4"/>
        <end position="135"/>
    </location>
</feature>
<dbReference type="Pfam" id="PF01262">
    <property type="entry name" value="AlaDh_PNT_C"/>
    <property type="match status" value="1"/>
</dbReference>
<dbReference type="Pfam" id="PF05222">
    <property type="entry name" value="AlaDh_PNT_N"/>
    <property type="match status" value="1"/>
</dbReference>
<dbReference type="SUPFAM" id="SSF52283">
    <property type="entry name" value="Formate/glycerate dehydrogenase catalytic domain-like"/>
    <property type="match status" value="1"/>
</dbReference>
<dbReference type="GO" id="GO:0046872">
    <property type="term" value="F:metal ion binding"/>
    <property type="evidence" value="ECO:0007669"/>
    <property type="project" value="UniProtKB-KW"/>
</dbReference>
<feature type="binding site" evidence="10">
    <location>
        <position position="322"/>
    </location>
    <ligand>
        <name>Mg(2+)</name>
        <dbReference type="ChEBI" id="CHEBI:18420"/>
    </ligand>
</feature>
<feature type="binding site" evidence="9">
    <location>
        <begin position="265"/>
        <end position="268"/>
    </location>
    <ligand>
        <name>NAD(+)</name>
        <dbReference type="ChEBI" id="CHEBI:57540"/>
    </ligand>
</feature>
<reference evidence="13 14" key="1">
    <citation type="journal article" date="2015" name="Genome Announc.">
        <title>Expanding the biotechnology potential of lactobacilli through comparative genomics of 213 strains and associated genera.</title>
        <authorList>
            <person name="Sun Z."/>
            <person name="Harris H.M."/>
            <person name="McCann A."/>
            <person name="Guo C."/>
            <person name="Argimon S."/>
            <person name="Zhang W."/>
            <person name="Yang X."/>
            <person name="Jeffery I.B."/>
            <person name="Cooney J.C."/>
            <person name="Kagawa T.F."/>
            <person name="Liu W."/>
            <person name="Song Y."/>
            <person name="Salvetti E."/>
            <person name="Wrobel A."/>
            <person name="Rasinkangas P."/>
            <person name="Parkhill J."/>
            <person name="Rea M.C."/>
            <person name="O'Sullivan O."/>
            <person name="Ritari J."/>
            <person name="Douillard F.P."/>
            <person name="Paul Ross R."/>
            <person name="Yang R."/>
            <person name="Briner A.E."/>
            <person name="Felis G.E."/>
            <person name="de Vos W.M."/>
            <person name="Barrangou R."/>
            <person name="Klaenhammer T.R."/>
            <person name="Caufield P.W."/>
            <person name="Cui Y."/>
            <person name="Zhang H."/>
            <person name="O'Toole P.W."/>
        </authorList>
    </citation>
    <scope>NUCLEOTIDE SEQUENCE [LARGE SCALE GENOMIC DNA]</scope>
    <source>
        <strain evidence="13 14">DSM 20253</strain>
    </source>
</reference>
<dbReference type="FunFam" id="3.40.50.720:FF:000049">
    <property type="entry name" value="Alanine dehydrogenase"/>
    <property type="match status" value="1"/>
</dbReference>
<feature type="binding site" evidence="9">
    <location>
        <position position="218"/>
    </location>
    <ligand>
        <name>NAD(+)</name>
        <dbReference type="ChEBI" id="CHEBI:57540"/>
    </ligand>
</feature>
<comment type="pathway">
    <text evidence="1">Amino-acid degradation; L-alanine degradation via dehydrogenase pathway; NH(3) and pyruvate from L-alanine: step 1/1.</text>
</comment>
<dbReference type="PANTHER" id="PTHR42795">
    <property type="entry name" value="ALANINE DEHYDROGENASE"/>
    <property type="match status" value="1"/>
</dbReference>
<gene>
    <name evidence="13" type="ORF">FC24_GL001744</name>
</gene>
<organism evidence="13 14">
    <name type="scientific">Loigolactobacillus rennini DSM 20253</name>
    <dbReference type="NCBI Taxonomy" id="1423796"/>
    <lineage>
        <taxon>Bacteria</taxon>
        <taxon>Bacillati</taxon>
        <taxon>Bacillota</taxon>
        <taxon>Bacilli</taxon>
        <taxon>Lactobacillales</taxon>
        <taxon>Lactobacillaceae</taxon>
        <taxon>Loigolactobacillus</taxon>
    </lineage>
</organism>
<dbReference type="Proteomes" id="UP000051638">
    <property type="component" value="Unassembled WGS sequence"/>
</dbReference>
<dbReference type="InterPro" id="IPR007886">
    <property type="entry name" value="AlaDH/PNT_N"/>
</dbReference>
<evidence type="ECO:0000256" key="4">
    <source>
        <dbReference type="ARBA" id="ARBA00023002"/>
    </source>
</evidence>
<dbReference type="Gene3D" id="3.40.50.720">
    <property type="entry name" value="NAD(P)-binding Rossmann-like Domain"/>
    <property type="match status" value="2"/>
</dbReference>
<keyword evidence="5 6" id="KW-0520">NAD</keyword>
<keyword evidence="10" id="KW-0460">Magnesium</keyword>
<dbReference type="NCBIfam" id="TIGR00518">
    <property type="entry name" value="alaDH"/>
    <property type="match status" value="1"/>
</dbReference>
<dbReference type="UniPathway" id="UPA00527">
    <property type="reaction ID" value="UER00585"/>
</dbReference>
<dbReference type="InterPro" id="IPR007698">
    <property type="entry name" value="AlaDH/PNT_NAD(H)-bd"/>
</dbReference>
<feature type="binding site" evidence="9">
    <location>
        <position position="132"/>
    </location>
    <ligand>
        <name>NAD(+)</name>
        <dbReference type="ChEBI" id="CHEBI:57540"/>
    </ligand>
</feature>
<feature type="binding site" evidence="9">
    <location>
        <begin position="237"/>
        <end position="238"/>
    </location>
    <ligand>
        <name>NAD(+)</name>
        <dbReference type="ChEBI" id="CHEBI:57540"/>
    </ligand>
</feature>
<evidence type="ECO:0000259" key="12">
    <source>
        <dbReference type="SMART" id="SM01003"/>
    </source>
</evidence>
<keyword evidence="4 6" id="KW-0560">Oxidoreductase</keyword>
<dbReference type="RefSeq" id="WP_057872978.1">
    <property type="nucleotide sequence ID" value="NZ_AYYI01000005.1"/>
</dbReference>
<keyword evidence="10" id="KW-0479">Metal-binding</keyword>
<dbReference type="InterPro" id="IPR036291">
    <property type="entry name" value="NAD(P)-bd_dom_sf"/>
</dbReference>
<feature type="binding site" evidence="8">
    <location>
        <position position="15"/>
    </location>
    <ligand>
        <name>substrate</name>
    </ligand>
</feature>
<comment type="cofactor">
    <cofactor evidence="10">
        <name>Mg(2+)</name>
        <dbReference type="ChEBI" id="CHEBI:18420"/>
    </cofactor>
    <text evidence="10">Binds 1 Mg(2+) ion per subunit.</text>
</comment>
<dbReference type="AlphaFoldDB" id="A0A0R2D7K2"/>
<evidence type="ECO:0000256" key="5">
    <source>
        <dbReference type="ARBA" id="ARBA00023027"/>
    </source>
</evidence>
<dbReference type="GO" id="GO:0000286">
    <property type="term" value="F:alanine dehydrogenase activity"/>
    <property type="evidence" value="ECO:0007669"/>
    <property type="project" value="UniProtKB-UniRule"/>
</dbReference>
<feature type="active site" description="Proton donor/acceptor" evidence="7">
    <location>
        <position position="268"/>
    </location>
</feature>
<feature type="domain" description="Alanine dehydrogenase/pyridine nucleotide transhydrogenase NAD(H)-binding" evidence="11">
    <location>
        <begin position="147"/>
        <end position="296"/>
    </location>
</feature>
<dbReference type="OrthoDB" id="9804592at2"/>
<dbReference type="SMART" id="SM01003">
    <property type="entry name" value="AlaDh_PNT_N"/>
    <property type="match status" value="1"/>
</dbReference>
<keyword evidence="9" id="KW-0547">Nucleotide-binding</keyword>
<dbReference type="InterPro" id="IPR008143">
    <property type="entry name" value="Ala_DH/PNT_CS2"/>
</dbReference>
<evidence type="ECO:0000256" key="2">
    <source>
        <dbReference type="ARBA" id="ARBA00005689"/>
    </source>
</evidence>
<feature type="binding site" evidence="9">
    <location>
        <position position="196"/>
    </location>
    <ligand>
        <name>NAD(+)</name>
        <dbReference type="ChEBI" id="CHEBI:57540"/>
    </ligand>
</feature>
<dbReference type="PIRSF" id="PIRSF000183">
    <property type="entry name" value="Alanine_dh"/>
    <property type="match status" value="1"/>
</dbReference>
<feature type="active site" description="Proton donor/acceptor" evidence="7">
    <location>
        <position position="94"/>
    </location>
</feature>
<comment type="similarity">
    <text evidence="2 6">Belongs to the AlaDH/PNT family.</text>
</comment>
<dbReference type="SUPFAM" id="SSF51735">
    <property type="entry name" value="NAD(P)-binding Rossmann-fold domains"/>
    <property type="match status" value="1"/>
</dbReference>
<dbReference type="PRINTS" id="PR00411">
    <property type="entry name" value="PNDRDTASEI"/>
</dbReference>
<comment type="catalytic activity">
    <reaction evidence="6">
        <text>L-alanine + NAD(+) + H2O = pyruvate + NH4(+) + NADH + H(+)</text>
        <dbReference type="Rhea" id="RHEA:18405"/>
        <dbReference type="ChEBI" id="CHEBI:15361"/>
        <dbReference type="ChEBI" id="CHEBI:15377"/>
        <dbReference type="ChEBI" id="CHEBI:15378"/>
        <dbReference type="ChEBI" id="CHEBI:28938"/>
        <dbReference type="ChEBI" id="CHEBI:57540"/>
        <dbReference type="ChEBI" id="CHEBI:57945"/>
        <dbReference type="ChEBI" id="CHEBI:57972"/>
        <dbReference type="EC" id="1.4.1.1"/>
    </reaction>
</comment>
<dbReference type="GO" id="GO:0000166">
    <property type="term" value="F:nucleotide binding"/>
    <property type="evidence" value="ECO:0007669"/>
    <property type="project" value="UniProtKB-KW"/>
</dbReference>
<proteinExistence type="inferred from homology"/>